<name>A0ABU8WAJ4_9BURK</name>
<keyword evidence="3" id="KW-0813">Transport</keyword>
<evidence type="ECO:0000313" key="13">
    <source>
        <dbReference type="Proteomes" id="UP001363010"/>
    </source>
</evidence>
<keyword evidence="4" id="KW-1134">Transmembrane beta strand</keyword>
<evidence type="ECO:0000256" key="1">
    <source>
        <dbReference type="ARBA" id="ARBA00004571"/>
    </source>
</evidence>
<evidence type="ECO:0000256" key="2">
    <source>
        <dbReference type="ARBA" id="ARBA00011233"/>
    </source>
</evidence>
<evidence type="ECO:0000256" key="9">
    <source>
        <dbReference type="ARBA" id="ARBA00023136"/>
    </source>
</evidence>
<dbReference type="PANTHER" id="PTHR34501">
    <property type="entry name" value="PROTEIN YDDL-RELATED"/>
    <property type="match status" value="1"/>
</dbReference>
<comment type="caution">
    <text evidence="12">The sequence shown here is derived from an EMBL/GenBank/DDBJ whole genome shotgun (WGS) entry which is preliminary data.</text>
</comment>
<comment type="subcellular location">
    <subcellularLocation>
        <location evidence="1">Cell outer membrane</location>
        <topology evidence="1">Multi-pass membrane protein</topology>
    </subcellularLocation>
</comment>
<dbReference type="InterPro" id="IPR050298">
    <property type="entry name" value="Gram-neg_bact_OMP"/>
</dbReference>
<protein>
    <submittedName>
        <fullName evidence="12">Porin</fullName>
    </submittedName>
</protein>
<keyword evidence="13" id="KW-1185">Reference proteome</keyword>
<proteinExistence type="predicted"/>
<evidence type="ECO:0000259" key="11">
    <source>
        <dbReference type="Pfam" id="PF13609"/>
    </source>
</evidence>
<feature type="domain" description="Porin" evidence="11">
    <location>
        <begin position="11"/>
        <end position="375"/>
    </location>
</feature>
<evidence type="ECO:0000256" key="6">
    <source>
        <dbReference type="ARBA" id="ARBA00022729"/>
    </source>
</evidence>
<accession>A0ABU8WAJ4</accession>
<evidence type="ECO:0000256" key="3">
    <source>
        <dbReference type="ARBA" id="ARBA00022448"/>
    </source>
</evidence>
<dbReference type="Gene3D" id="2.40.160.10">
    <property type="entry name" value="Porin"/>
    <property type="match status" value="1"/>
</dbReference>
<dbReference type="InterPro" id="IPR033900">
    <property type="entry name" value="Gram_neg_porin_domain"/>
</dbReference>
<dbReference type="InterPro" id="IPR023614">
    <property type="entry name" value="Porin_dom_sf"/>
</dbReference>
<keyword evidence="9" id="KW-0472">Membrane</keyword>
<evidence type="ECO:0000256" key="7">
    <source>
        <dbReference type="ARBA" id="ARBA00023065"/>
    </source>
</evidence>
<dbReference type="InterPro" id="IPR002299">
    <property type="entry name" value="Porin_Neis"/>
</dbReference>
<comment type="subunit">
    <text evidence="2">Homotrimer.</text>
</comment>
<keyword evidence="8" id="KW-0626">Porin</keyword>
<sequence length="412" mass="43167">MLPMAAWAGIGTASAQSSIIVFAVVDNSVSGYRNQAKGPLGTSVTTSQTALTSSALTPSRFGFRGREDLGGGLGASFWLEAGVNTNDGTGAGPDGLVQFNRRSTVSIDDGDLGELRLGRDYTPTYWNDSLFDPFGVNGVGTSLIATASGQAPPGSFKSGWSNAQYSRASNSIGYHLPELGGFYGQVMYAFNEKITYDPGGTTPPGVAAIAANPALAATPDNARAGRYVGARGGYRSGPVDVALSYGESTVGSNYYVGSTTTIKIWNVAGSYNFGIAKVLGEYSNNKMDTSLATNAFNPFGVTRPEFDGILIGVVAPLGQGDLRASYSAVRYKHVNMNTFGLNPDPKADKFAIGYVYNFSKRTAVYATFAYLSNKDGAGLTIGGPNYYTQAIAGVAPVPDKSYGYDLGLRLSF</sequence>
<dbReference type="CDD" id="cd00342">
    <property type="entry name" value="gram_neg_porins"/>
    <property type="match status" value="1"/>
</dbReference>
<dbReference type="Pfam" id="PF13609">
    <property type="entry name" value="Porin_4"/>
    <property type="match status" value="1"/>
</dbReference>
<organism evidence="12 13">
    <name type="scientific">Variovorax humicola</name>
    <dbReference type="NCBI Taxonomy" id="1769758"/>
    <lineage>
        <taxon>Bacteria</taxon>
        <taxon>Pseudomonadati</taxon>
        <taxon>Pseudomonadota</taxon>
        <taxon>Betaproteobacteria</taxon>
        <taxon>Burkholderiales</taxon>
        <taxon>Comamonadaceae</taxon>
        <taxon>Variovorax</taxon>
    </lineage>
</organism>
<evidence type="ECO:0000256" key="5">
    <source>
        <dbReference type="ARBA" id="ARBA00022692"/>
    </source>
</evidence>
<dbReference type="RefSeq" id="WP_340368004.1">
    <property type="nucleotide sequence ID" value="NZ_JBBKZV010000046.1"/>
</dbReference>
<evidence type="ECO:0000256" key="10">
    <source>
        <dbReference type="ARBA" id="ARBA00023237"/>
    </source>
</evidence>
<dbReference type="EMBL" id="JBBKZV010000046">
    <property type="protein sequence ID" value="MEJ8826943.1"/>
    <property type="molecule type" value="Genomic_DNA"/>
</dbReference>
<keyword evidence="6" id="KW-0732">Signal</keyword>
<keyword evidence="7" id="KW-0406">Ion transport</keyword>
<reference evidence="12 13" key="1">
    <citation type="submission" date="2024-03" db="EMBL/GenBank/DDBJ databases">
        <title>Novel species of the genus Variovorax.</title>
        <authorList>
            <person name="Liu Q."/>
            <person name="Xin Y.-H."/>
        </authorList>
    </citation>
    <scope>NUCLEOTIDE SEQUENCE [LARGE SCALE GENOMIC DNA]</scope>
    <source>
        <strain evidence="12 13">KACC 18501</strain>
    </source>
</reference>
<dbReference type="SUPFAM" id="SSF56935">
    <property type="entry name" value="Porins"/>
    <property type="match status" value="1"/>
</dbReference>
<evidence type="ECO:0000256" key="8">
    <source>
        <dbReference type="ARBA" id="ARBA00023114"/>
    </source>
</evidence>
<dbReference type="Proteomes" id="UP001363010">
    <property type="component" value="Unassembled WGS sequence"/>
</dbReference>
<dbReference type="PRINTS" id="PR00184">
    <property type="entry name" value="NEISSPPORIN"/>
</dbReference>
<gene>
    <name evidence="12" type="ORF">WKW80_33935</name>
</gene>
<keyword evidence="5" id="KW-0812">Transmembrane</keyword>
<evidence type="ECO:0000313" key="12">
    <source>
        <dbReference type="EMBL" id="MEJ8826943.1"/>
    </source>
</evidence>
<keyword evidence="10" id="KW-0998">Cell outer membrane</keyword>
<evidence type="ECO:0000256" key="4">
    <source>
        <dbReference type="ARBA" id="ARBA00022452"/>
    </source>
</evidence>
<dbReference type="PANTHER" id="PTHR34501:SF9">
    <property type="entry name" value="MAJOR OUTER MEMBRANE PROTEIN P.IA"/>
    <property type="match status" value="1"/>
</dbReference>